<dbReference type="InterPro" id="IPR006206">
    <property type="entry name" value="Mevalonate/galactokinase"/>
</dbReference>
<dbReference type="InterPro" id="IPR006203">
    <property type="entry name" value="GHMP_knse_ATP-bd_CS"/>
</dbReference>
<evidence type="ECO:0000313" key="13">
    <source>
        <dbReference type="EMBL" id="CCM62093.1"/>
    </source>
</evidence>
<protein>
    <submittedName>
        <fullName evidence="13">Putative Galactokinase</fullName>
        <ecNumber evidence="13">2.7.1.6</ecNumber>
    </submittedName>
</protein>
<accession>R4YW33</accession>
<reference evidence="13 14" key="1">
    <citation type="journal article" date="2013" name="ISME J.">
        <title>Metabolic model for the filamentous 'Candidatus Microthrix parvicella' based on genomic and metagenomic analyses.</title>
        <authorList>
            <person name="Jon McIlroy S."/>
            <person name="Kristiansen R."/>
            <person name="Albertsen M."/>
            <person name="Michael Karst S."/>
            <person name="Rossetti S."/>
            <person name="Lund Nielsen J."/>
            <person name="Tandoi V."/>
            <person name="James Seviour R."/>
            <person name="Nielsen P.H."/>
        </authorList>
    </citation>
    <scope>NUCLEOTIDE SEQUENCE [LARGE SCALE GENOMIC DNA]</scope>
    <source>
        <strain evidence="13 14">RN1</strain>
    </source>
</reference>
<dbReference type="InterPro" id="IPR019539">
    <property type="entry name" value="GalKase_N"/>
</dbReference>
<keyword evidence="7" id="KW-0460">Magnesium</keyword>
<dbReference type="PANTHER" id="PTHR10457:SF7">
    <property type="entry name" value="GALACTOKINASE-RELATED"/>
    <property type="match status" value="1"/>
</dbReference>
<dbReference type="HOGENOM" id="CLU_017814_2_1_11"/>
<evidence type="ECO:0000259" key="10">
    <source>
        <dbReference type="Pfam" id="PF00288"/>
    </source>
</evidence>
<dbReference type="RefSeq" id="WP_012223160.1">
    <property type="nucleotide sequence ID" value="NZ_HG422565.1"/>
</dbReference>
<dbReference type="InterPro" id="IPR000705">
    <property type="entry name" value="Galactokinase"/>
</dbReference>
<dbReference type="Proteomes" id="UP000018291">
    <property type="component" value="Unassembled WGS sequence"/>
</dbReference>
<dbReference type="Pfam" id="PF10509">
    <property type="entry name" value="GalKase_gal_bdg"/>
    <property type="match status" value="1"/>
</dbReference>
<keyword evidence="3" id="KW-0479">Metal-binding</keyword>
<dbReference type="Gene3D" id="3.30.70.890">
    <property type="entry name" value="GHMP kinase, C-terminal domain"/>
    <property type="match status" value="1"/>
</dbReference>
<dbReference type="SUPFAM" id="SSF54211">
    <property type="entry name" value="Ribosomal protein S5 domain 2-like"/>
    <property type="match status" value="1"/>
</dbReference>
<dbReference type="InterPro" id="IPR006204">
    <property type="entry name" value="GHMP_kinase_N_dom"/>
</dbReference>
<evidence type="ECO:0000259" key="12">
    <source>
        <dbReference type="Pfam" id="PF10509"/>
    </source>
</evidence>
<dbReference type="InterPro" id="IPR036554">
    <property type="entry name" value="GHMP_kinase_C_sf"/>
</dbReference>
<dbReference type="Gene3D" id="3.30.230.10">
    <property type="match status" value="1"/>
</dbReference>
<organism evidence="13 14">
    <name type="scientific">Candidatus Neomicrothrix parvicella RN1</name>
    <dbReference type="NCBI Taxonomy" id="1229780"/>
    <lineage>
        <taxon>Bacteria</taxon>
        <taxon>Bacillati</taxon>
        <taxon>Actinomycetota</taxon>
        <taxon>Acidimicrobiia</taxon>
        <taxon>Acidimicrobiales</taxon>
        <taxon>Microthrixaceae</taxon>
        <taxon>Candidatus Neomicrothrix</taxon>
    </lineage>
</organism>
<dbReference type="GO" id="GO:0004335">
    <property type="term" value="F:galactokinase activity"/>
    <property type="evidence" value="ECO:0007669"/>
    <property type="project" value="UniProtKB-EC"/>
</dbReference>
<keyword evidence="4" id="KW-0547">Nucleotide-binding</keyword>
<dbReference type="InterPro" id="IPR020568">
    <property type="entry name" value="Ribosomal_Su5_D2-typ_SF"/>
</dbReference>
<dbReference type="EC" id="2.7.1.6" evidence="13"/>
<evidence type="ECO:0000256" key="5">
    <source>
        <dbReference type="ARBA" id="ARBA00022777"/>
    </source>
</evidence>
<dbReference type="InterPro" id="IPR013750">
    <property type="entry name" value="GHMP_kinase_C_dom"/>
</dbReference>
<dbReference type="PROSITE" id="PS00106">
    <property type="entry name" value="GALACTOKINASE"/>
    <property type="match status" value="1"/>
</dbReference>
<dbReference type="GO" id="GO:0006012">
    <property type="term" value="P:galactose metabolic process"/>
    <property type="evidence" value="ECO:0007669"/>
    <property type="project" value="UniProtKB-KW"/>
</dbReference>
<feature type="domain" description="GHMP kinase N-terminal" evidence="10">
    <location>
        <begin position="86"/>
        <end position="160"/>
    </location>
</feature>
<keyword evidence="14" id="KW-1185">Reference proteome</keyword>
<keyword evidence="6" id="KW-0067">ATP-binding</keyword>
<evidence type="ECO:0000256" key="1">
    <source>
        <dbReference type="ARBA" id="ARBA00006566"/>
    </source>
</evidence>
<comment type="similarity">
    <text evidence="1">Belongs to the GHMP kinase family. GalK subfamily.</text>
</comment>
<keyword evidence="2 13" id="KW-0808">Transferase</keyword>
<sequence length="342" mass="35874">MVTETLRSWAPGRVNLIGDHTDYAGGLVLPMAINLGTTVTMQPGGNTLHLRSARRQSLHLDLPLGGVLAEDLTTLEPAWGRFVAAAALELASTVGGSGEVTTTLPVGAGLSSSSSLELAVALALGFDGSPLELARFGQRAEQVASGVPSGIMDQLTIAAGVAGHALLIDCATERHRAVRMPDSVEVWVLHSGVPRRLADSAYAERRRATEVAARLVGPLAEASLDDIEAIDDPVLVRRARHVRTECDRVRVAAAALEADDPTEVGQLMLQSHASLRDDFNVSVPELDHLVLELSSRGDVFGARLTGAGFGGCVVVLARPGTDLSTVRSDAWLVQAGDGARLL</sequence>
<keyword evidence="5 13" id="KW-0418">Kinase</keyword>
<evidence type="ECO:0000256" key="9">
    <source>
        <dbReference type="ARBA" id="ARBA00023277"/>
    </source>
</evidence>
<dbReference type="Pfam" id="PF00288">
    <property type="entry name" value="GHMP_kinases_N"/>
    <property type="match status" value="1"/>
</dbReference>
<evidence type="ECO:0000256" key="4">
    <source>
        <dbReference type="ARBA" id="ARBA00022741"/>
    </source>
</evidence>
<evidence type="ECO:0000256" key="7">
    <source>
        <dbReference type="ARBA" id="ARBA00022842"/>
    </source>
</evidence>
<keyword evidence="9" id="KW-0119">Carbohydrate metabolism</keyword>
<proteinExistence type="inferred from homology"/>
<name>R4YW33_9ACTN</name>
<comment type="caution">
    <text evidence="13">The sequence shown here is derived from an EMBL/GenBank/DDBJ whole genome shotgun (WGS) entry which is preliminary data.</text>
</comment>
<keyword evidence="8" id="KW-0299">Galactose metabolism</keyword>
<feature type="domain" description="Galactokinase N-terminal" evidence="12">
    <location>
        <begin position="10"/>
        <end position="43"/>
    </location>
</feature>
<evidence type="ECO:0000256" key="3">
    <source>
        <dbReference type="ARBA" id="ARBA00022723"/>
    </source>
</evidence>
<dbReference type="InterPro" id="IPR014721">
    <property type="entry name" value="Ribsml_uS5_D2-typ_fold_subgr"/>
</dbReference>
<dbReference type="InterPro" id="IPR019741">
    <property type="entry name" value="Galactokinase_CS"/>
</dbReference>
<evidence type="ECO:0000313" key="14">
    <source>
        <dbReference type="Proteomes" id="UP000018291"/>
    </source>
</evidence>
<dbReference type="PANTHER" id="PTHR10457">
    <property type="entry name" value="MEVALONATE KINASE/GALACTOKINASE"/>
    <property type="match status" value="1"/>
</dbReference>
<dbReference type="GO" id="GO:0005524">
    <property type="term" value="F:ATP binding"/>
    <property type="evidence" value="ECO:0007669"/>
    <property type="project" value="UniProtKB-KW"/>
</dbReference>
<gene>
    <name evidence="13" type="ORF">BN381_10324</name>
</gene>
<dbReference type="PRINTS" id="PR00473">
    <property type="entry name" value="GALCTOKINASE"/>
</dbReference>
<dbReference type="FunFam" id="3.30.70.890:FF:000001">
    <property type="entry name" value="Galactokinase"/>
    <property type="match status" value="1"/>
</dbReference>
<dbReference type="AlphaFoldDB" id="R4YW33"/>
<evidence type="ECO:0000256" key="8">
    <source>
        <dbReference type="ARBA" id="ARBA00023144"/>
    </source>
</evidence>
<feature type="domain" description="GHMP kinase C-terminal" evidence="11">
    <location>
        <begin position="253"/>
        <end position="326"/>
    </location>
</feature>
<dbReference type="GO" id="GO:0046872">
    <property type="term" value="F:metal ion binding"/>
    <property type="evidence" value="ECO:0007669"/>
    <property type="project" value="UniProtKB-KW"/>
</dbReference>
<evidence type="ECO:0000256" key="6">
    <source>
        <dbReference type="ARBA" id="ARBA00022840"/>
    </source>
</evidence>
<evidence type="ECO:0000259" key="11">
    <source>
        <dbReference type="Pfam" id="PF08544"/>
    </source>
</evidence>
<dbReference type="OrthoDB" id="250531at2"/>
<dbReference type="PRINTS" id="PR00959">
    <property type="entry name" value="MEVGALKINASE"/>
</dbReference>
<dbReference type="STRING" id="1229780.BN381_10324"/>
<dbReference type="PIRSF" id="PIRSF000530">
    <property type="entry name" value="Galactokinase"/>
    <property type="match status" value="1"/>
</dbReference>
<dbReference type="EMBL" id="CANL01000001">
    <property type="protein sequence ID" value="CCM62093.1"/>
    <property type="molecule type" value="Genomic_DNA"/>
</dbReference>
<dbReference type="eggNOG" id="COG0153">
    <property type="taxonomic scope" value="Bacteria"/>
</dbReference>
<evidence type="ECO:0000256" key="2">
    <source>
        <dbReference type="ARBA" id="ARBA00022679"/>
    </source>
</evidence>
<dbReference type="Pfam" id="PF08544">
    <property type="entry name" value="GHMP_kinases_C"/>
    <property type="match status" value="1"/>
</dbReference>
<dbReference type="SUPFAM" id="SSF55060">
    <property type="entry name" value="GHMP Kinase, C-terminal domain"/>
    <property type="match status" value="1"/>
</dbReference>
<dbReference type="PROSITE" id="PS00627">
    <property type="entry name" value="GHMP_KINASES_ATP"/>
    <property type="match status" value="1"/>
</dbReference>
<dbReference type="GO" id="GO:0005829">
    <property type="term" value="C:cytosol"/>
    <property type="evidence" value="ECO:0007669"/>
    <property type="project" value="TreeGrafter"/>
</dbReference>